<organism evidence="1 2">
    <name type="scientific">Candidatus Gottesmanbacteria bacterium RIFCSPHIGHO2_01_FULL_42_12</name>
    <dbReference type="NCBI Taxonomy" id="1798377"/>
    <lineage>
        <taxon>Bacteria</taxon>
        <taxon>Candidatus Gottesmaniibacteriota</taxon>
    </lineage>
</organism>
<dbReference type="EMBL" id="MFJG01000005">
    <property type="protein sequence ID" value="OGG07432.1"/>
    <property type="molecule type" value="Genomic_DNA"/>
</dbReference>
<protein>
    <submittedName>
        <fullName evidence="1">Uncharacterized protein</fullName>
    </submittedName>
</protein>
<reference evidence="1 2" key="1">
    <citation type="journal article" date="2016" name="Nat. Commun.">
        <title>Thousands of microbial genomes shed light on interconnected biogeochemical processes in an aquifer system.</title>
        <authorList>
            <person name="Anantharaman K."/>
            <person name="Brown C.T."/>
            <person name="Hug L.A."/>
            <person name="Sharon I."/>
            <person name="Castelle C.J."/>
            <person name="Probst A.J."/>
            <person name="Thomas B.C."/>
            <person name="Singh A."/>
            <person name="Wilkins M.J."/>
            <person name="Karaoz U."/>
            <person name="Brodie E.L."/>
            <person name="Williams K.H."/>
            <person name="Hubbard S.S."/>
            <person name="Banfield J.F."/>
        </authorList>
    </citation>
    <scope>NUCLEOTIDE SEQUENCE [LARGE SCALE GENOMIC DNA]</scope>
</reference>
<evidence type="ECO:0000313" key="2">
    <source>
        <dbReference type="Proteomes" id="UP000178681"/>
    </source>
</evidence>
<dbReference type="STRING" id="1798377.A2872_02415"/>
<comment type="caution">
    <text evidence="1">The sequence shown here is derived from an EMBL/GenBank/DDBJ whole genome shotgun (WGS) entry which is preliminary data.</text>
</comment>
<name>A0A1F5Z5L0_9BACT</name>
<gene>
    <name evidence="1" type="ORF">A2872_02415</name>
</gene>
<sequence>MGIGLGYVHQLLSYFYQTLCKDRIGEGQGYHELVHVLGYKAKENSHWVWDMTGGNKSHLFLSHFDYMSDSRELIGQRSQLASMDDFIVNFTRFIYELPLSLFH</sequence>
<dbReference type="AlphaFoldDB" id="A0A1F5Z5L0"/>
<dbReference type="Proteomes" id="UP000178681">
    <property type="component" value="Unassembled WGS sequence"/>
</dbReference>
<proteinExistence type="predicted"/>
<evidence type="ECO:0000313" key="1">
    <source>
        <dbReference type="EMBL" id="OGG07432.1"/>
    </source>
</evidence>
<accession>A0A1F5Z5L0</accession>